<dbReference type="Proteomes" id="UP001142610">
    <property type="component" value="Unassembled WGS sequence"/>
</dbReference>
<comment type="caution">
    <text evidence="2">The sequence shown here is derived from an EMBL/GenBank/DDBJ whole genome shotgun (WGS) entry which is preliminary data.</text>
</comment>
<feature type="domain" description="PD-(D/E)XK endonuclease-like" evidence="1">
    <location>
        <begin position="760"/>
        <end position="982"/>
    </location>
</feature>
<reference evidence="2" key="1">
    <citation type="submission" date="2022-07" db="EMBL/GenBank/DDBJ databases">
        <title>Parvularcula maris sp. nov., an algicidal bacterium isolated from seawater.</title>
        <authorList>
            <person name="Li F."/>
        </authorList>
    </citation>
    <scope>NUCLEOTIDE SEQUENCE</scope>
    <source>
        <strain evidence="2">BGMRC 0090</strain>
    </source>
</reference>
<keyword evidence="3" id="KW-1185">Reference proteome</keyword>
<dbReference type="SUPFAM" id="SSF52540">
    <property type="entry name" value="P-loop containing nucleoside triphosphate hydrolases"/>
    <property type="match status" value="1"/>
</dbReference>
<gene>
    <name evidence="2" type="primary">addB</name>
    <name evidence="2" type="ORF">NOG11_04845</name>
</gene>
<dbReference type="InterPro" id="IPR027417">
    <property type="entry name" value="P-loop_NTPase"/>
</dbReference>
<dbReference type="NCBIfam" id="TIGR02786">
    <property type="entry name" value="addB_alphas"/>
    <property type="match status" value="1"/>
</dbReference>
<evidence type="ECO:0000313" key="2">
    <source>
        <dbReference type="EMBL" id="MCQ8184709.1"/>
    </source>
</evidence>
<sequence length="1037" mass="114348">MWAIPKATPQPRKGWASGKVEGSVIFSKAARSEPTVYGMAPGRPFFADLVAALLSDFRSRIEDLPRVRIFVPSRRAVRSLKQAFASAAPQGVMLLPKITATADLDEEDMPPARFASGIVPPAPSSTAKRLKLAAIYQKVCAKEERPISWAGALRAAAELSKTSDLLSEHGVTKDAIAKLEQSPDIEEGAAHWKRLVKTLRVVTEDYPRWLGEEGYLDGRARRATLLRDLCARLAETQTDELVLAAGFLGTTPSSVDFLSCISRLPNGAVILPGLDFGLASEAWDAIEAPHPQHVFKCLLDEAFGGISRGDVVDLTPDQGSDARHRGRTALLSLALTPAEATANWAESFQRFKEEHLSEDALHGLSYAKAATTEEEADFIALALREVLEEEGKSAYLVTADRLLARRVASRLGGWGIEIDDSGGTPLRGSYRATFLRLVAKVMVRPSDAVSLAGLVGHQLFGAGLSSEERRPMVQAFDLFLRGREPREGWDGLERSLGDDWRPFSGRSDRHAERTDRVRILLGRLRNIMEIPGPAPSSVADLLRLHLAAATELAATSEEEGEERLFRFEDGEALEAHLADLLEGGVDLGRTTLQDYPEVFDALLDGVSIRPPGGQHPRLAIYGLLEARLQTADLVVVGGLQEGVWPVEAPVDPFLSRGMRKHLGLPEPELDIGRVAHDFLDFAAQPEVLLTRSARQGRSPARASRLMVRLESFLGQIDKEGRHDAAPRLSALARHRYGSHGEAQPVPRPAPRAEADLLPKRLSVSAISTWLRDPYEIFVSRILALRPLPSYAEPFSHAERGSMLHALLEDFVAAEGGTPTHDIIEKLRELLPDIMQRYDMPAVQQQLNAKFLDQALTNFEAFETEARERSSPAAIEEQGVWTFEHGGGSIEITARADRIDRFEDGSLHVIDYKKGGSASLKEQKQYSPQLYLTALMLQDGAFEGLGRTPVRQVSFVKLTGSNADGLVSGKGRDDSWQEGDKLREELYQFEEKFRDWLGTVYTGTTSFPSQLHPYRDDTDTPFDWLARRGEWIKDQGDE</sequence>
<accession>A0A9X2RHB8</accession>
<dbReference type="Pfam" id="PF12705">
    <property type="entry name" value="PDDEXK_1"/>
    <property type="match status" value="1"/>
</dbReference>
<dbReference type="InterPro" id="IPR038726">
    <property type="entry name" value="PDDEXK_AddAB-type"/>
</dbReference>
<evidence type="ECO:0000313" key="3">
    <source>
        <dbReference type="Proteomes" id="UP001142610"/>
    </source>
</evidence>
<dbReference type="Gene3D" id="3.90.320.10">
    <property type="match status" value="1"/>
</dbReference>
<dbReference type="RefSeq" id="WP_256618556.1">
    <property type="nucleotide sequence ID" value="NZ_JANIBC010000002.1"/>
</dbReference>
<protein>
    <submittedName>
        <fullName evidence="2">Double-strand break repair protein AddB</fullName>
    </submittedName>
</protein>
<name>A0A9X2RHB8_9PROT</name>
<proteinExistence type="predicted"/>
<dbReference type="InterPro" id="IPR014153">
    <property type="entry name" value="Ds_break_AddB"/>
</dbReference>
<dbReference type="EMBL" id="JANIBC010000002">
    <property type="protein sequence ID" value="MCQ8184709.1"/>
    <property type="molecule type" value="Genomic_DNA"/>
</dbReference>
<organism evidence="2 3">
    <name type="scientific">Parvularcula maris</name>
    <dbReference type="NCBI Taxonomy" id="2965077"/>
    <lineage>
        <taxon>Bacteria</taxon>
        <taxon>Pseudomonadati</taxon>
        <taxon>Pseudomonadota</taxon>
        <taxon>Alphaproteobacteria</taxon>
        <taxon>Parvularculales</taxon>
        <taxon>Parvularculaceae</taxon>
        <taxon>Parvularcula</taxon>
    </lineage>
</organism>
<dbReference type="AlphaFoldDB" id="A0A9X2RHB8"/>
<evidence type="ECO:0000259" key="1">
    <source>
        <dbReference type="Pfam" id="PF12705"/>
    </source>
</evidence>
<dbReference type="InterPro" id="IPR011604">
    <property type="entry name" value="PDDEXK-like_dom_sf"/>
</dbReference>